<reference evidence="2 3" key="1">
    <citation type="submission" date="2019-05" db="EMBL/GenBank/DDBJ databases">
        <title>Another draft genome of Portunus trituberculatus and its Hox gene families provides insights of decapod evolution.</title>
        <authorList>
            <person name="Jeong J.-H."/>
            <person name="Song I."/>
            <person name="Kim S."/>
            <person name="Choi T."/>
            <person name="Kim D."/>
            <person name="Ryu S."/>
            <person name="Kim W."/>
        </authorList>
    </citation>
    <scope>NUCLEOTIDE SEQUENCE [LARGE SCALE GENOMIC DNA]</scope>
    <source>
        <tissue evidence="2">Muscle</tissue>
    </source>
</reference>
<evidence type="ECO:0000313" key="3">
    <source>
        <dbReference type="Proteomes" id="UP000324222"/>
    </source>
</evidence>
<accession>A0A5B7J8W9</accession>
<feature type="transmembrane region" description="Helical" evidence="1">
    <location>
        <begin position="27"/>
        <end position="49"/>
    </location>
</feature>
<keyword evidence="1" id="KW-0472">Membrane</keyword>
<keyword evidence="1" id="KW-1133">Transmembrane helix</keyword>
<dbReference type="Proteomes" id="UP000324222">
    <property type="component" value="Unassembled WGS sequence"/>
</dbReference>
<keyword evidence="1" id="KW-0812">Transmembrane</keyword>
<proteinExistence type="predicted"/>
<evidence type="ECO:0000313" key="2">
    <source>
        <dbReference type="EMBL" id="MPC91269.1"/>
    </source>
</evidence>
<organism evidence="2 3">
    <name type="scientific">Portunus trituberculatus</name>
    <name type="common">Swimming crab</name>
    <name type="synonym">Neptunus trituberculatus</name>
    <dbReference type="NCBI Taxonomy" id="210409"/>
    <lineage>
        <taxon>Eukaryota</taxon>
        <taxon>Metazoa</taxon>
        <taxon>Ecdysozoa</taxon>
        <taxon>Arthropoda</taxon>
        <taxon>Crustacea</taxon>
        <taxon>Multicrustacea</taxon>
        <taxon>Malacostraca</taxon>
        <taxon>Eumalacostraca</taxon>
        <taxon>Eucarida</taxon>
        <taxon>Decapoda</taxon>
        <taxon>Pleocyemata</taxon>
        <taxon>Brachyura</taxon>
        <taxon>Eubrachyura</taxon>
        <taxon>Portunoidea</taxon>
        <taxon>Portunidae</taxon>
        <taxon>Portuninae</taxon>
        <taxon>Portunus</taxon>
    </lineage>
</organism>
<protein>
    <submittedName>
        <fullName evidence="2">Uncharacterized protein</fullName>
    </submittedName>
</protein>
<dbReference type="EMBL" id="VSRR010087168">
    <property type="protein sequence ID" value="MPC91269.1"/>
    <property type="molecule type" value="Genomic_DNA"/>
</dbReference>
<keyword evidence="3" id="KW-1185">Reference proteome</keyword>
<evidence type="ECO:0000256" key="1">
    <source>
        <dbReference type="SAM" id="Phobius"/>
    </source>
</evidence>
<sequence>MLCLVLFVLLVAVVTSGVHVILIHRLVVPLVNFLIDGIVDIFVTVSVIYEDLCDPLQFFMVIYP</sequence>
<comment type="caution">
    <text evidence="2">The sequence shown here is derived from an EMBL/GenBank/DDBJ whole genome shotgun (WGS) entry which is preliminary data.</text>
</comment>
<gene>
    <name evidence="2" type="ORF">E2C01_086293</name>
</gene>
<name>A0A5B7J8W9_PORTR</name>
<dbReference type="AlphaFoldDB" id="A0A5B7J8W9"/>